<dbReference type="InParanoid" id="A0A067Q7Y1"/>
<feature type="compositionally biased region" description="Polar residues" evidence="1">
    <location>
        <begin position="111"/>
        <end position="137"/>
    </location>
</feature>
<accession>A0A067Q7Y1</accession>
<gene>
    <name evidence="2" type="ORF">JAAARDRAFT_203442</name>
</gene>
<feature type="compositionally biased region" description="Polar residues" evidence="1">
    <location>
        <begin position="77"/>
        <end position="88"/>
    </location>
</feature>
<feature type="compositionally biased region" description="Pro residues" evidence="1">
    <location>
        <begin position="92"/>
        <end position="105"/>
    </location>
</feature>
<proteinExistence type="predicted"/>
<reference evidence="3" key="1">
    <citation type="journal article" date="2014" name="Proc. Natl. Acad. Sci. U.S.A.">
        <title>Extensive sampling of basidiomycete genomes demonstrates inadequacy of the white-rot/brown-rot paradigm for wood decay fungi.</title>
        <authorList>
            <person name="Riley R."/>
            <person name="Salamov A.A."/>
            <person name="Brown D.W."/>
            <person name="Nagy L.G."/>
            <person name="Floudas D."/>
            <person name="Held B.W."/>
            <person name="Levasseur A."/>
            <person name="Lombard V."/>
            <person name="Morin E."/>
            <person name="Otillar R."/>
            <person name="Lindquist E.A."/>
            <person name="Sun H."/>
            <person name="LaButti K.M."/>
            <person name="Schmutz J."/>
            <person name="Jabbour D."/>
            <person name="Luo H."/>
            <person name="Baker S.E."/>
            <person name="Pisabarro A.G."/>
            <person name="Walton J.D."/>
            <person name="Blanchette R.A."/>
            <person name="Henrissat B."/>
            <person name="Martin F."/>
            <person name="Cullen D."/>
            <person name="Hibbett D.S."/>
            <person name="Grigoriev I.V."/>
        </authorList>
    </citation>
    <scope>NUCLEOTIDE SEQUENCE [LARGE SCALE GENOMIC DNA]</scope>
    <source>
        <strain evidence="3">MUCL 33604</strain>
    </source>
</reference>
<evidence type="ECO:0000313" key="3">
    <source>
        <dbReference type="Proteomes" id="UP000027265"/>
    </source>
</evidence>
<evidence type="ECO:0000313" key="2">
    <source>
        <dbReference type="EMBL" id="KDQ62275.1"/>
    </source>
</evidence>
<dbReference type="PRINTS" id="PR01217">
    <property type="entry name" value="PRICHEXTENSN"/>
</dbReference>
<name>A0A067Q7Y1_9AGAM</name>
<feature type="region of interest" description="Disordered" evidence="1">
    <location>
        <begin position="337"/>
        <end position="370"/>
    </location>
</feature>
<feature type="compositionally biased region" description="Low complexity" evidence="1">
    <location>
        <begin position="355"/>
        <end position="370"/>
    </location>
</feature>
<dbReference type="Proteomes" id="UP000027265">
    <property type="component" value="Unassembled WGS sequence"/>
</dbReference>
<feature type="region of interest" description="Disordered" evidence="1">
    <location>
        <begin position="1"/>
        <end position="161"/>
    </location>
</feature>
<dbReference type="EMBL" id="KL197711">
    <property type="protein sequence ID" value="KDQ62275.1"/>
    <property type="molecule type" value="Genomic_DNA"/>
</dbReference>
<sequence>MSASRRAPPSHLPVPKSPLKFSLDAQRPHTRGSTPSPSRPALSDIKNTTTPSPYRPTPKPSRIAKPSPVSRAPIRSSPGNTQNRSPLTSRQPPSPSKPIPSPSPYSPQSGRLGNTMGNTISGRKLNSTPSRKTSVNGVSRIARRRDSVHTPKAPTPLRIVSPPSANLSALAAEAASPNSTPSDYEVMDRISSSFGESQTGDETDGVEEEDEDNCLFLSWVRSKLLCSTLPPAVHPKPLPTMQCTTVITPVVAEPPHAVLSSICARSNRASLNFAPAVDAISEDREREDESFMDYVFCSKSSLEWDSIMDSDSEPDSFPSKVLDTTLWDISSDEEEAVKSRFKHGPQSVQPFAPVSGRNTASSRSPSSRMSWTRLEVTRGQSSGMGTHRRSWRKSQDLILSLMSVADAVKNLATPSAPLKPKPFFASGSRRLTVSRPKNLKVSARGVGSTKGPAALVTSRRQGDWERVHQLTNQITSWFFLGYRRDSQVSNPNNPLVRAVPVVKQLEGYIRWAQSKTSGSRHEHG</sequence>
<protein>
    <submittedName>
        <fullName evidence="2">Uncharacterized protein</fullName>
    </submittedName>
</protein>
<keyword evidence="3" id="KW-1185">Reference proteome</keyword>
<organism evidence="2 3">
    <name type="scientific">Jaapia argillacea MUCL 33604</name>
    <dbReference type="NCBI Taxonomy" id="933084"/>
    <lineage>
        <taxon>Eukaryota</taxon>
        <taxon>Fungi</taxon>
        <taxon>Dikarya</taxon>
        <taxon>Basidiomycota</taxon>
        <taxon>Agaricomycotina</taxon>
        <taxon>Agaricomycetes</taxon>
        <taxon>Agaricomycetidae</taxon>
        <taxon>Jaapiales</taxon>
        <taxon>Jaapiaceae</taxon>
        <taxon>Jaapia</taxon>
    </lineage>
</organism>
<dbReference type="AlphaFoldDB" id="A0A067Q7Y1"/>
<evidence type="ECO:0000256" key="1">
    <source>
        <dbReference type="SAM" id="MobiDB-lite"/>
    </source>
</evidence>
<dbReference type="HOGENOM" id="CLU_519771_0_0_1"/>